<dbReference type="InterPro" id="IPR008490">
    <property type="entry name" value="Transposase_InsH_N"/>
</dbReference>
<dbReference type="PANTHER" id="PTHR35604:SF2">
    <property type="entry name" value="TRANSPOSASE INSH FOR INSERTION SEQUENCE ELEMENT IS5A-RELATED"/>
    <property type="match status" value="1"/>
</dbReference>
<dbReference type="EMBL" id="JAVREY010000199">
    <property type="protein sequence ID" value="MDT0470197.1"/>
    <property type="molecule type" value="Genomic_DNA"/>
</dbReference>
<dbReference type="Pfam" id="PF13751">
    <property type="entry name" value="DDE_Tnp_1_6"/>
    <property type="match status" value="1"/>
</dbReference>
<keyword evidence="4" id="KW-1185">Reference proteome</keyword>
<evidence type="ECO:0000259" key="2">
    <source>
        <dbReference type="Pfam" id="PF13751"/>
    </source>
</evidence>
<reference evidence="4" key="1">
    <citation type="submission" date="2023-07" db="EMBL/GenBank/DDBJ databases">
        <title>30 novel species of actinomycetes from the DSMZ collection.</title>
        <authorList>
            <person name="Nouioui I."/>
        </authorList>
    </citation>
    <scope>NUCLEOTIDE SEQUENCE [LARGE SCALE GENOMIC DNA]</scope>
    <source>
        <strain evidence="4">DSM 41699</strain>
    </source>
</reference>
<evidence type="ECO:0000313" key="3">
    <source>
        <dbReference type="EMBL" id="MDT0470197.1"/>
    </source>
</evidence>
<comment type="caution">
    <text evidence="3">The sequence shown here is derived from an EMBL/GenBank/DDBJ whole genome shotgun (WGS) entry which is preliminary data.</text>
</comment>
<proteinExistence type="predicted"/>
<name>A0ABU2UAD7_9ACTN</name>
<feature type="domain" description="Transposase DDE" evidence="2">
    <location>
        <begin position="419"/>
        <end position="541"/>
    </location>
</feature>
<evidence type="ECO:0000313" key="4">
    <source>
        <dbReference type="Proteomes" id="UP001183809"/>
    </source>
</evidence>
<protein>
    <submittedName>
        <fullName evidence="3">IS1182 family transposase</fullName>
    </submittedName>
</protein>
<dbReference type="Proteomes" id="UP001183809">
    <property type="component" value="Unassembled WGS sequence"/>
</dbReference>
<dbReference type="PANTHER" id="PTHR35604">
    <property type="entry name" value="TRANSPOSASE INSH FOR INSERTION SEQUENCE ELEMENT IS5A-RELATED"/>
    <property type="match status" value="1"/>
</dbReference>
<dbReference type="InterPro" id="IPR025668">
    <property type="entry name" value="Tnp_DDE_dom"/>
</dbReference>
<dbReference type="Pfam" id="PF05598">
    <property type="entry name" value="DUF772"/>
    <property type="match status" value="1"/>
</dbReference>
<dbReference type="RefSeq" id="WP_311701635.1">
    <property type="nucleotide sequence ID" value="NZ_JAVREY010000199.1"/>
</dbReference>
<feature type="domain" description="Transposase InsH N-terminal" evidence="1">
    <location>
        <begin position="26"/>
        <end position="113"/>
    </location>
</feature>
<sequence length="567" mass="63009">MEPQSWPEPDRVVARAVRAKNFGRQVPLPVAVRDRLGELFPDEEFAEAFGATGPAGWSPGRLALVTVFQMTENLTDRQAAEAVRDRLSWAYALGLELTDTGFDFTVLSQFRTRVVGHHLEEKVLDLLLEKLTEQGLVGAGGKQRTDSTHVVSAVRDLNRLELAGESVRAAVEALTAAAPHWVAGVLDVPGWSRRYDTRIDTWRMPSSATKRDQLALTYARDGFALLSAVYDPRSEPWLRELPAVQTLRTVLLQNYTRTTARGGREVVARRTKAEEGGDGLPPGHLRIASPYDPDTRWSAKRDTFWNGFKLHVSESCTDAPEKERTAPNLITNVATTASTVPDTKALDGIHQQLQHRALLPGEHYLDSGYPSADLIVKSRQTYGIALITPVLLDQSRQARENAGFQADAFTIDWKYQQVTCPQGQTSSSWSPCTQHGYPMIVVAFTKPTCGPCPVRESCTTSRRGLRQLTLNPRPLTEALRTARAEQADRDWQDAYALRSGAEGTIRQALAVTDSRRARYRGLAKTHLEHVHSAVALNLIRLNAWWNGKPLDRRHTSHLARLELSLAA</sequence>
<gene>
    <name evidence="3" type="ORF">RM764_46115</name>
</gene>
<dbReference type="NCBIfam" id="NF033551">
    <property type="entry name" value="transpos_IS1182"/>
    <property type="match status" value="1"/>
</dbReference>
<evidence type="ECO:0000259" key="1">
    <source>
        <dbReference type="Pfam" id="PF05598"/>
    </source>
</evidence>
<accession>A0ABU2UAD7</accession>
<dbReference type="InterPro" id="IPR047629">
    <property type="entry name" value="IS1182_transpos"/>
</dbReference>
<organism evidence="3 4">
    <name type="scientific">Streptomyces gibsoniae</name>
    <dbReference type="NCBI Taxonomy" id="3075529"/>
    <lineage>
        <taxon>Bacteria</taxon>
        <taxon>Bacillati</taxon>
        <taxon>Actinomycetota</taxon>
        <taxon>Actinomycetes</taxon>
        <taxon>Kitasatosporales</taxon>
        <taxon>Streptomycetaceae</taxon>
        <taxon>Streptomyces</taxon>
    </lineage>
</organism>